<feature type="region of interest" description="Disordered" evidence="3">
    <location>
        <begin position="184"/>
        <end position="231"/>
    </location>
</feature>
<evidence type="ECO:0000313" key="5">
    <source>
        <dbReference type="EMBL" id="KAG0318125.1"/>
    </source>
</evidence>
<protein>
    <submittedName>
        <fullName evidence="5">HOG (High osmolarity glycerol) pathway protein</fullName>
    </submittedName>
</protein>
<sequence length="280" mass="30411">MAPVSLPKYQSRTEPGSNEGGEPYATKKRASIHYPDDSTAAKRMSLHFGSRCRSLSESWAFSSASTVVPEFPEKKDGPSPSSTPSLSSPDIATSSSASAEEKKNTPDKDLMKTLASFLGGEGNGADRHQTAMDCRTTTGDESSAGTPTVGSAAPLTPSQSTFGESADNNLVVTIRDFAYPKTHPYHIGQYPPEPAYEESDIEEDTEMDDYDEQTPDDNGESDNTQGQARALYDFDAENSSELSFRDGEVLWIHCRQFPGWLLGEMEGKTGLVPENYVQLL</sequence>
<proteinExistence type="predicted"/>
<comment type="caution">
    <text evidence="5">The sequence shown here is derived from an EMBL/GenBank/DDBJ whole genome shotgun (WGS) entry which is preliminary data.</text>
</comment>
<keyword evidence="6" id="KW-1185">Reference proteome</keyword>
<dbReference type="FunFam" id="2.30.30.40:FF:000072">
    <property type="entry name" value="Unconventional Myosin IB"/>
    <property type="match status" value="1"/>
</dbReference>
<feature type="region of interest" description="Disordered" evidence="3">
    <location>
        <begin position="1"/>
        <end position="36"/>
    </location>
</feature>
<dbReference type="SUPFAM" id="SSF50044">
    <property type="entry name" value="SH3-domain"/>
    <property type="match status" value="1"/>
</dbReference>
<dbReference type="PANTHER" id="PTHR14167:SF116">
    <property type="entry name" value="CAP, ISOFORM AC"/>
    <property type="match status" value="1"/>
</dbReference>
<keyword evidence="1 2" id="KW-0728">SH3 domain</keyword>
<dbReference type="PRINTS" id="PR00452">
    <property type="entry name" value="SH3DOMAIN"/>
</dbReference>
<dbReference type="Proteomes" id="UP000738325">
    <property type="component" value="Unassembled WGS sequence"/>
</dbReference>
<dbReference type="GO" id="GO:0005737">
    <property type="term" value="C:cytoplasm"/>
    <property type="evidence" value="ECO:0007669"/>
    <property type="project" value="TreeGrafter"/>
</dbReference>
<gene>
    <name evidence="5" type="primary">NBP2</name>
    <name evidence="5" type="ORF">BGZ99_005850</name>
</gene>
<evidence type="ECO:0000256" key="3">
    <source>
        <dbReference type="SAM" id="MobiDB-lite"/>
    </source>
</evidence>
<feature type="compositionally biased region" description="Low complexity" evidence="3">
    <location>
        <begin position="78"/>
        <end position="98"/>
    </location>
</feature>
<dbReference type="Gene3D" id="2.30.30.40">
    <property type="entry name" value="SH3 Domains"/>
    <property type="match status" value="1"/>
</dbReference>
<evidence type="ECO:0000256" key="1">
    <source>
        <dbReference type="ARBA" id="ARBA00022443"/>
    </source>
</evidence>
<dbReference type="EMBL" id="JAAAIP010000388">
    <property type="protein sequence ID" value="KAG0318125.1"/>
    <property type="molecule type" value="Genomic_DNA"/>
</dbReference>
<feature type="domain" description="SH3" evidence="4">
    <location>
        <begin position="223"/>
        <end position="280"/>
    </location>
</feature>
<dbReference type="PRINTS" id="PR00499">
    <property type="entry name" value="P67PHOX"/>
</dbReference>
<dbReference type="PANTHER" id="PTHR14167">
    <property type="entry name" value="SH3 DOMAIN-CONTAINING"/>
    <property type="match status" value="1"/>
</dbReference>
<evidence type="ECO:0000313" key="6">
    <source>
        <dbReference type="Proteomes" id="UP000738325"/>
    </source>
</evidence>
<feature type="compositionally biased region" description="Acidic residues" evidence="3">
    <location>
        <begin position="195"/>
        <end position="220"/>
    </location>
</feature>
<evidence type="ECO:0000259" key="4">
    <source>
        <dbReference type="PROSITE" id="PS50002"/>
    </source>
</evidence>
<organism evidence="5 6">
    <name type="scientific">Dissophora globulifera</name>
    <dbReference type="NCBI Taxonomy" id="979702"/>
    <lineage>
        <taxon>Eukaryota</taxon>
        <taxon>Fungi</taxon>
        <taxon>Fungi incertae sedis</taxon>
        <taxon>Mucoromycota</taxon>
        <taxon>Mortierellomycotina</taxon>
        <taxon>Mortierellomycetes</taxon>
        <taxon>Mortierellales</taxon>
        <taxon>Mortierellaceae</taxon>
        <taxon>Dissophora</taxon>
    </lineage>
</organism>
<dbReference type="SMART" id="SM00326">
    <property type="entry name" value="SH3"/>
    <property type="match status" value="1"/>
</dbReference>
<dbReference type="PROSITE" id="PS50002">
    <property type="entry name" value="SH3"/>
    <property type="match status" value="1"/>
</dbReference>
<dbReference type="OrthoDB" id="19092at2759"/>
<feature type="region of interest" description="Disordered" evidence="3">
    <location>
        <begin position="63"/>
        <end position="164"/>
    </location>
</feature>
<dbReference type="AlphaFoldDB" id="A0A9P6RFY2"/>
<evidence type="ECO:0000256" key="2">
    <source>
        <dbReference type="PROSITE-ProRule" id="PRU00192"/>
    </source>
</evidence>
<name>A0A9P6RFY2_9FUNG</name>
<reference evidence="5" key="1">
    <citation type="journal article" date="2020" name="Fungal Divers.">
        <title>Resolving the Mortierellaceae phylogeny through synthesis of multi-gene phylogenetics and phylogenomics.</title>
        <authorList>
            <person name="Vandepol N."/>
            <person name="Liber J."/>
            <person name="Desiro A."/>
            <person name="Na H."/>
            <person name="Kennedy M."/>
            <person name="Barry K."/>
            <person name="Grigoriev I.V."/>
            <person name="Miller A.N."/>
            <person name="O'Donnell K."/>
            <person name="Stajich J.E."/>
            <person name="Bonito G."/>
        </authorList>
    </citation>
    <scope>NUCLEOTIDE SEQUENCE</scope>
    <source>
        <strain evidence="5">REB-010B</strain>
    </source>
</reference>
<dbReference type="Pfam" id="PF14604">
    <property type="entry name" value="SH3_9"/>
    <property type="match status" value="1"/>
</dbReference>
<feature type="compositionally biased region" description="Polar residues" evidence="3">
    <location>
        <begin position="135"/>
        <end position="149"/>
    </location>
</feature>
<accession>A0A9P6RFY2</accession>
<dbReference type="InterPro" id="IPR001452">
    <property type="entry name" value="SH3_domain"/>
</dbReference>
<feature type="compositionally biased region" description="Basic and acidic residues" evidence="3">
    <location>
        <begin position="99"/>
        <end position="111"/>
    </location>
</feature>
<dbReference type="InterPro" id="IPR036028">
    <property type="entry name" value="SH3-like_dom_sf"/>
</dbReference>
<dbReference type="InterPro" id="IPR050384">
    <property type="entry name" value="Endophilin_SH3RF"/>
</dbReference>